<protein>
    <submittedName>
        <fullName evidence="1">Uncharacterized protein</fullName>
    </submittedName>
</protein>
<reference evidence="1 2" key="1">
    <citation type="submission" date="2019-10" db="EMBL/GenBank/DDBJ databases">
        <authorList>
            <person name="Curtis N."/>
            <person name="Garlena R.A."/>
            <person name="Russell D.A."/>
            <person name="Pope W.H."/>
            <person name="Jacobs-Sera D."/>
            <person name="Hatfull G.F."/>
        </authorList>
    </citation>
    <scope>NUCLEOTIDE SEQUENCE [LARGE SCALE GENOMIC DNA]</scope>
</reference>
<dbReference type="EMBL" id="MN586019">
    <property type="protein sequence ID" value="QGJ92594.1"/>
    <property type="molecule type" value="Genomic_DNA"/>
</dbReference>
<name>A0A649VK67_9CAUD</name>
<dbReference type="Pfam" id="PF19698">
    <property type="entry name" value="DUF6197"/>
    <property type="match status" value="1"/>
</dbReference>
<organism evidence="1 2">
    <name type="scientific">Mycobacterium phage Stark</name>
    <dbReference type="NCBI Taxonomy" id="2656606"/>
    <lineage>
        <taxon>Viruses</taxon>
        <taxon>Duplodnaviria</taxon>
        <taxon>Heunggongvirae</taxon>
        <taxon>Uroviricota</taxon>
        <taxon>Caudoviricetes</taxon>
        <taxon>Kostyavirus</taxon>
        <taxon>Kostyavirus CJW1</taxon>
    </lineage>
</organism>
<evidence type="ECO:0000313" key="2">
    <source>
        <dbReference type="Proteomes" id="UP000427150"/>
    </source>
</evidence>
<accession>A0A649VK67</accession>
<dbReference type="InterPro" id="IPR045677">
    <property type="entry name" value="DUF6197"/>
</dbReference>
<sequence>MNTIEILEKAKELAPEKWDEGASLGYSDSPCCILGLVGHARFGESWDHSYISLDEDGDAAAAVEALAAVSLPYGGDAQEKVYRHNDTHLKTVAQVQSFIDRAIENHRG</sequence>
<dbReference type="Proteomes" id="UP000427150">
    <property type="component" value="Segment"/>
</dbReference>
<evidence type="ECO:0000313" key="1">
    <source>
        <dbReference type="EMBL" id="QGJ92594.1"/>
    </source>
</evidence>
<proteinExistence type="predicted"/>
<gene>
    <name evidence="1" type="primary">67</name>
    <name evidence="1" type="ORF">SEA_STARK_67</name>
</gene>